<evidence type="ECO:0000256" key="7">
    <source>
        <dbReference type="ARBA" id="ARBA00023136"/>
    </source>
</evidence>
<evidence type="ECO:0000256" key="5">
    <source>
        <dbReference type="ARBA" id="ARBA00022889"/>
    </source>
</evidence>
<evidence type="ECO:0000256" key="3">
    <source>
        <dbReference type="ARBA" id="ARBA00022737"/>
    </source>
</evidence>
<dbReference type="GO" id="GO:0016020">
    <property type="term" value="C:membrane"/>
    <property type="evidence" value="ECO:0007669"/>
    <property type="project" value="UniProtKB-SubCell"/>
</dbReference>
<evidence type="ECO:0000256" key="2">
    <source>
        <dbReference type="ARBA" id="ARBA00022692"/>
    </source>
</evidence>
<feature type="domain" description="Cadherin" evidence="10">
    <location>
        <begin position="9"/>
        <end position="87"/>
    </location>
</feature>
<dbReference type="EMBL" id="JBJKFK010000060">
    <property type="protein sequence ID" value="KAL3320321.1"/>
    <property type="molecule type" value="Genomic_DNA"/>
</dbReference>
<feature type="domain" description="Cadherin" evidence="10">
    <location>
        <begin position="88"/>
        <end position="188"/>
    </location>
</feature>
<feature type="domain" description="Cadherin" evidence="10">
    <location>
        <begin position="508"/>
        <end position="610"/>
    </location>
</feature>
<keyword evidence="5" id="KW-0130">Cell adhesion</keyword>
<keyword evidence="12" id="KW-1185">Reference proteome</keyword>
<keyword evidence="2" id="KW-0812">Transmembrane</keyword>
<proteinExistence type="predicted"/>
<dbReference type="PROSITE" id="PS00232">
    <property type="entry name" value="CADHERIN_1"/>
    <property type="match status" value="2"/>
</dbReference>
<dbReference type="Proteomes" id="UP001626550">
    <property type="component" value="Unassembled WGS sequence"/>
</dbReference>
<protein>
    <submittedName>
        <fullName evidence="11">Protocadherin Fat 4</fullName>
    </submittedName>
</protein>
<gene>
    <name evidence="11" type="primary">FAT4_2</name>
    <name evidence="11" type="ORF">Ciccas_000990</name>
</gene>
<reference evidence="11 12" key="1">
    <citation type="submission" date="2024-11" db="EMBL/GenBank/DDBJ databases">
        <title>Adaptive evolution of stress response genes in parasites aligns with host niche diversity.</title>
        <authorList>
            <person name="Hahn C."/>
            <person name="Resl P."/>
        </authorList>
    </citation>
    <scope>NUCLEOTIDE SEQUENCE [LARGE SCALE GENOMIC DNA]</scope>
    <source>
        <strain evidence="11">EGGRZ-B1_66</strain>
        <tissue evidence="11">Body</tissue>
    </source>
</reference>
<dbReference type="PANTHER" id="PTHR24028">
    <property type="entry name" value="CADHERIN-87A"/>
    <property type="match status" value="1"/>
</dbReference>
<dbReference type="GO" id="GO:0007155">
    <property type="term" value="P:cell adhesion"/>
    <property type="evidence" value="ECO:0007669"/>
    <property type="project" value="UniProtKB-KW"/>
</dbReference>
<keyword evidence="6" id="KW-1133">Transmembrane helix</keyword>
<evidence type="ECO:0000256" key="1">
    <source>
        <dbReference type="ARBA" id="ARBA00004167"/>
    </source>
</evidence>
<accession>A0ABD2QNK5</accession>
<feature type="domain" description="Cadherin" evidence="10">
    <location>
        <begin position="302"/>
        <end position="403"/>
    </location>
</feature>
<keyword evidence="4 9" id="KW-0106">Calcium</keyword>
<feature type="domain" description="Cadherin" evidence="10">
    <location>
        <begin position="410"/>
        <end position="506"/>
    </location>
</feature>
<evidence type="ECO:0000313" key="11">
    <source>
        <dbReference type="EMBL" id="KAL3320321.1"/>
    </source>
</evidence>
<dbReference type="InterPro" id="IPR020894">
    <property type="entry name" value="Cadherin_CS"/>
</dbReference>
<dbReference type="SMART" id="SM00112">
    <property type="entry name" value="CA"/>
    <property type="match status" value="7"/>
</dbReference>
<evidence type="ECO:0000256" key="9">
    <source>
        <dbReference type="PROSITE-ProRule" id="PRU00043"/>
    </source>
</evidence>
<keyword evidence="8" id="KW-0325">Glycoprotein</keyword>
<evidence type="ECO:0000259" key="10">
    <source>
        <dbReference type="PROSITE" id="PS50268"/>
    </source>
</evidence>
<comment type="caution">
    <text evidence="11">The sequence shown here is derived from an EMBL/GenBank/DDBJ whole genome shotgun (WGS) entry which is preliminary data.</text>
</comment>
<dbReference type="InterPro" id="IPR015919">
    <property type="entry name" value="Cadherin-like_sf"/>
</dbReference>
<evidence type="ECO:0000313" key="12">
    <source>
        <dbReference type="Proteomes" id="UP001626550"/>
    </source>
</evidence>
<dbReference type="PANTHER" id="PTHR24028:SF328">
    <property type="entry name" value="CADHERIN-3"/>
    <property type="match status" value="1"/>
</dbReference>
<keyword evidence="3" id="KW-0677">Repeat</keyword>
<comment type="subcellular location">
    <subcellularLocation>
        <location evidence="1">Membrane</location>
        <topology evidence="1">Single-pass membrane protein</topology>
    </subcellularLocation>
</comment>
<feature type="domain" description="Cadherin" evidence="10">
    <location>
        <begin position="648"/>
        <end position="779"/>
    </location>
</feature>
<evidence type="ECO:0000256" key="8">
    <source>
        <dbReference type="ARBA" id="ARBA00023180"/>
    </source>
</evidence>
<dbReference type="Gene3D" id="2.60.40.60">
    <property type="entry name" value="Cadherins"/>
    <property type="match status" value="7"/>
</dbReference>
<dbReference type="FunFam" id="2.60.40.60:FF:000035">
    <property type="entry name" value="Protocadherin Fat 3"/>
    <property type="match status" value="1"/>
</dbReference>
<dbReference type="InterPro" id="IPR002126">
    <property type="entry name" value="Cadherin-like_dom"/>
</dbReference>
<dbReference type="SUPFAM" id="SSF49313">
    <property type="entry name" value="Cadherin-like"/>
    <property type="match status" value="7"/>
</dbReference>
<dbReference type="FunFam" id="2.60.40.60:FF:000020">
    <property type="entry name" value="Dachsous cadherin-related 1b"/>
    <property type="match status" value="2"/>
</dbReference>
<dbReference type="PRINTS" id="PR00205">
    <property type="entry name" value="CADHERIN"/>
</dbReference>
<dbReference type="PROSITE" id="PS50268">
    <property type="entry name" value="CADHERIN_2"/>
    <property type="match status" value="7"/>
</dbReference>
<organism evidence="11 12">
    <name type="scientific">Cichlidogyrus casuarinus</name>
    <dbReference type="NCBI Taxonomy" id="1844966"/>
    <lineage>
        <taxon>Eukaryota</taxon>
        <taxon>Metazoa</taxon>
        <taxon>Spiralia</taxon>
        <taxon>Lophotrochozoa</taxon>
        <taxon>Platyhelminthes</taxon>
        <taxon>Monogenea</taxon>
        <taxon>Monopisthocotylea</taxon>
        <taxon>Dactylogyridea</taxon>
        <taxon>Ancyrocephalidae</taxon>
        <taxon>Cichlidogyrus</taxon>
    </lineage>
</organism>
<name>A0ABD2QNK5_9PLAT</name>
<dbReference type="CDD" id="cd11304">
    <property type="entry name" value="Cadherin_repeat"/>
    <property type="match status" value="7"/>
</dbReference>
<keyword evidence="7" id="KW-0472">Membrane</keyword>
<feature type="domain" description="Cadherin" evidence="10">
    <location>
        <begin position="197"/>
        <end position="301"/>
    </location>
</feature>
<evidence type="ECO:0000256" key="6">
    <source>
        <dbReference type="ARBA" id="ARBA00022989"/>
    </source>
</evidence>
<dbReference type="InterPro" id="IPR050174">
    <property type="entry name" value="Protocadherin/Cadherin-CA"/>
</dbReference>
<dbReference type="Pfam" id="PF00028">
    <property type="entry name" value="Cadherin"/>
    <property type="match status" value="5"/>
</dbReference>
<dbReference type="GO" id="GO:0005509">
    <property type="term" value="F:calcium ion binding"/>
    <property type="evidence" value="ECO:0007669"/>
    <property type="project" value="UniProtKB-UniRule"/>
</dbReference>
<sequence length="907" mass="100717">MLAATCRLADYSARYSNQQWSLYGDDADSFSIDRGQIHAFRPLDYETKSSHRLIVEYKAWNGSALAMYAYTEVHIPVLDVNDLSPKFASSNAELLVSESASHGYRLYKAEALDSDLDGREALLYSLIGHSSHFEIDPSSGWITLVKPLDFESQQLHSLNIEVRDTEEHRGAQQLQIHVLDQNDNAPVWKAGLEDSEEKLFDEVHVKENSEVPEQGKEIYLLQASDIDGDTKQLEYRLIAKSVRAEFSLLSNGSFRVLRPLDREKVASYTFEFEVSDGLHVSQNRFKLNVIVDDENDNAPVCAKSYLYLNVSESVPVSSELVTLEARDLDEMDLGRLQFDLSDGDGSLVSVNSGTGQVRLKEALDFEAQSWHSFRFDVRDTAQKSCSIALFIRVQDANDNSPEFDIVDANSVSEDARVGTVAGIVHAVDRDWGDNSRLVYSIKQANNASFSIDSNSGLLKVSRALDRETQAQHSLIVQVTDASEKGHTVSTTVTIVLLDVNDSPPQFVDSTKLSVTVPESLPEGSPLTTLKAISLDEGANAHISYRLVTDQPEFSLNSSTGELILLKSLDHEAQKEYFLTVEAQDGGTPPLKRTAVVTINVQDENDNAPQFVNKRALPFVDTLLSQPTKNQSRTSIVMLHMTKLARNGEPSCYDFLVIEGSKPGTQAGQISATDADSGVNGKASYTFADAPSSWQERDDFLVDQSEPIQFLSSVETASLFSLNENSGRLTLNFQPDREKQAKYWFVVKVQDQAMQLQQRLSNLACVRVRIQDVNDEVPTFEQDSYTFHLTVNRESKVVGIRDANGILMQPTISPEGQLLLGKMRITDRDGHPNAGPFNCVLSHAPSKSPNSLPSFSGSRWKSLKDDKEAPLFQIKNGSFSNLNEQEGECLAFASLTLQVRFQIESSCF</sequence>
<evidence type="ECO:0000256" key="4">
    <source>
        <dbReference type="ARBA" id="ARBA00022837"/>
    </source>
</evidence>
<dbReference type="AlphaFoldDB" id="A0ABD2QNK5"/>